<dbReference type="EMBL" id="JAQMWT010000523">
    <property type="protein sequence ID" value="KAJ8600408.1"/>
    <property type="molecule type" value="Genomic_DNA"/>
</dbReference>
<protein>
    <submittedName>
        <fullName evidence="2">Uncharacterized protein</fullName>
    </submittedName>
</protein>
<name>A0AAD7U9A4_9STRA</name>
<feature type="signal peptide" evidence="1">
    <location>
        <begin position="1"/>
        <end position="20"/>
    </location>
</feature>
<keyword evidence="3" id="KW-1185">Reference proteome</keyword>
<accession>A0AAD7U9A4</accession>
<sequence length="81" mass="8848">MMAHLLRTAALLRTPRLVAARATVLPLRSFATPATTDDDVVVPELVETLEWVLDSPPPLHQFEEPPIVVEIGGIEPAAKRT</sequence>
<keyword evidence="1" id="KW-0732">Signal</keyword>
<feature type="chain" id="PRO_5042012261" evidence="1">
    <location>
        <begin position="21"/>
        <end position="81"/>
    </location>
</feature>
<proteinExistence type="predicted"/>
<evidence type="ECO:0000313" key="2">
    <source>
        <dbReference type="EMBL" id="KAJ8600408.1"/>
    </source>
</evidence>
<evidence type="ECO:0000256" key="1">
    <source>
        <dbReference type="SAM" id="SignalP"/>
    </source>
</evidence>
<comment type="caution">
    <text evidence="2">The sequence shown here is derived from an EMBL/GenBank/DDBJ whole genome shotgun (WGS) entry which is preliminary data.</text>
</comment>
<reference evidence="2" key="1">
    <citation type="submission" date="2023-01" db="EMBL/GenBank/DDBJ databases">
        <title>Metagenome sequencing of chrysophaentin producing Chrysophaeum taylorii.</title>
        <authorList>
            <person name="Davison J."/>
            <person name="Bewley C."/>
        </authorList>
    </citation>
    <scope>NUCLEOTIDE SEQUENCE</scope>
    <source>
        <strain evidence="2">NIES-1699</strain>
    </source>
</reference>
<evidence type="ECO:0000313" key="3">
    <source>
        <dbReference type="Proteomes" id="UP001230188"/>
    </source>
</evidence>
<organism evidence="2 3">
    <name type="scientific">Chrysophaeum taylorii</name>
    <dbReference type="NCBI Taxonomy" id="2483200"/>
    <lineage>
        <taxon>Eukaryota</taxon>
        <taxon>Sar</taxon>
        <taxon>Stramenopiles</taxon>
        <taxon>Ochrophyta</taxon>
        <taxon>Pelagophyceae</taxon>
        <taxon>Pelagomonadales</taxon>
        <taxon>Pelagomonadaceae</taxon>
        <taxon>Chrysophaeum</taxon>
    </lineage>
</organism>
<gene>
    <name evidence="2" type="ORF">CTAYLR_001447</name>
</gene>
<dbReference type="AlphaFoldDB" id="A0AAD7U9A4"/>
<dbReference type="Proteomes" id="UP001230188">
    <property type="component" value="Unassembled WGS sequence"/>
</dbReference>